<dbReference type="PANTHER" id="PTHR34107:SF2">
    <property type="entry name" value="SLL0888 PROTEIN"/>
    <property type="match status" value="1"/>
</dbReference>
<keyword evidence="2" id="KW-0378">Hydrolase</keyword>
<dbReference type="RefSeq" id="WP_316434916.1">
    <property type="nucleotide sequence ID" value="NZ_CP053586.1"/>
</dbReference>
<dbReference type="CDD" id="cd06260">
    <property type="entry name" value="DUF820-like"/>
    <property type="match status" value="1"/>
</dbReference>
<sequence length="199" mass="22739">MTHALKITFEDYLSLEPDSLPEGRFEYVNGELRALPPESEPNNWICRCLFLQLANANLVSARLIVTHSCEVEVPVLQDSDPRTRIPDLVILRPEHLALTRRRLTITRDMPPPVLIAEVVSSGNANEQRDYERKREQYQELGVLEYWLIEQHPILQVITVLASQNGLYREVGVFRGGNRIISPLFPDLTLTAEQVLNPDC</sequence>
<dbReference type="Pfam" id="PF05685">
    <property type="entry name" value="Uma2"/>
    <property type="match status" value="1"/>
</dbReference>
<reference evidence="2" key="1">
    <citation type="submission" date="2020-05" db="EMBL/GenBank/DDBJ databases">
        <authorList>
            <person name="Zhu T."/>
            <person name="Keshari N."/>
            <person name="Lu X."/>
        </authorList>
    </citation>
    <scope>NUCLEOTIDE SEQUENCE</scope>
    <source>
        <strain evidence="2">NK1-12</strain>
    </source>
</reference>
<keyword evidence="2" id="KW-0255">Endonuclease</keyword>
<proteinExistence type="predicted"/>
<evidence type="ECO:0000313" key="2">
    <source>
        <dbReference type="EMBL" id="WNZ23300.1"/>
    </source>
</evidence>
<dbReference type="InterPro" id="IPR011335">
    <property type="entry name" value="Restrct_endonuc-II-like"/>
</dbReference>
<dbReference type="GO" id="GO:0004519">
    <property type="term" value="F:endonuclease activity"/>
    <property type="evidence" value="ECO:0007669"/>
    <property type="project" value="UniProtKB-KW"/>
</dbReference>
<feature type="domain" description="Putative restriction endonuclease" evidence="1">
    <location>
        <begin position="9"/>
        <end position="191"/>
    </location>
</feature>
<dbReference type="PANTHER" id="PTHR34107">
    <property type="entry name" value="SLL0198 PROTEIN-RELATED"/>
    <property type="match status" value="1"/>
</dbReference>
<gene>
    <name evidence="2" type="ORF">HJG54_10845</name>
</gene>
<keyword evidence="2" id="KW-0540">Nuclease</keyword>
<dbReference type="AlphaFoldDB" id="A0AA96WEV3"/>
<dbReference type="Gene3D" id="3.90.1570.10">
    <property type="entry name" value="tt1808, chain A"/>
    <property type="match status" value="1"/>
</dbReference>
<dbReference type="InterPro" id="IPR008538">
    <property type="entry name" value="Uma2"/>
</dbReference>
<name>A0AA96WEV3_9CYAN</name>
<dbReference type="EMBL" id="CP053586">
    <property type="protein sequence ID" value="WNZ23300.1"/>
    <property type="molecule type" value="Genomic_DNA"/>
</dbReference>
<dbReference type="InterPro" id="IPR012296">
    <property type="entry name" value="Nuclease_put_TT1808"/>
</dbReference>
<evidence type="ECO:0000259" key="1">
    <source>
        <dbReference type="Pfam" id="PF05685"/>
    </source>
</evidence>
<protein>
    <submittedName>
        <fullName evidence="2">Uma2 family endonuclease</fullName>
    </submittedName>
</protein>
<dbReference type="SUPFAM" id="SSF52980">
    <property type="entry name" value="Restriction endonuclease-like"/>
    <property type="match status" value="1"/>
</dbReference>
<organism evidence="2">
    <name type="scientific">Leptolyngbya sp. NK1-12</name>
    <dbReference type="NCBI Taxonomy" id="2547451"/>
    <lineage>
        <taxon>Bacteria</taxon>
        <taxon>Bacillati</taxon>
        <taxon>Cyanobacteriota</taxon>
        <taxon>Cyanophyceae</taxon>
        <taxon>Leptolyngbyales</taxon>
        <taxon>Leptolyngbyaceae</taxon>
        <taxon>Leptolyngbya group</taxon>
        <taxon>Leptolyngbya</taxon>
    </lineage>
</organism>
<accession>A0AA96WEV3</accession>